<dbReference type="Proteomes" id="UP000265703">
    <property type="component" value="Unassembled WGS sequence"/>
</dbReference>
<dbReference type="OrthoDB" id="2313461at2759"/>
<reference evidence="1 2" key="1">
    <citation type="submission" date="2018-06" db="EMBL/GenBank/DDBJ databases">
        <title>Comparative genomics reveals the genomic features of Rhizophagus irregularis, R. cerebriforme, R. diaphanum and Gigaspora rosea, and their symbiotic lifestyle signature.</title>
        <authorList>
            <person name="Morin E."/>
            <person name="San Clemente H."/>
            <person name="Chen E.C.H."/>
            <person name="De La Providencia I."/>
            <person name="Hainaut M."/>
            <person name="Kuo A."/>
            <person name="Kohler A."/>
            <person name="Murat C."/>
            <person name="Tang N."/>
            <person name="Roy S."/>
            <person name="Loubradou J."/>
            <person name="Henrissat B."/>
            <person name="Grigoriev I.V."/>
            <person name="Corradi N."/>
            <person name="Roux C."/>
            <person name="Martin F.M."/>
        </authorList>
    </citation>
    <scope>NUCLEOTIDE SEQUENCE [LARGE SCALE GENOMIC DNA]</scope>
    <source>
        <strain evidence="1 2">DAOM 227022</strain>
    </source>
</reference>
<comment type="caution">
    <text evidence="1">The sequence shown here is derived from an EMBL/GenBank/DDBJ whole genome shotgun (WGS) entry which is preliminary data.</text>
</comment>
<evidence type="ECO:0000313" key="2">
    <source>
        <dbReference type="Proteomes" id="UP000265703"/>
    </source>
</evidence>
<sequence>MSGNFSNNDIIDNDYQQYDALNNIFFYNSQQPMSNDPANVNIITFTDQQFINLSEGFRIINMLMNNSDHTYFNYSYLINNLQQ</sequence>
<name>A0A397S6Y6_9GLOM</name>
<proteinExistence type="predicted"/>
<accession>A0A397S6Y6</accession>
<evidence type="ECO:0000313" key="1">
    <source>
        <dbReference type="EMBL" id="RIA79757.1"/>
    </source>
</evidence>
<gene>
    <name evidence="1" type="ORF">C1645_839979</name>
</gene>
<dbReference type="AlphaFoldDB" id="A0A397S6Y6"/>
<protein>
    <submittedName>
        <fullName evidence="1">Uncharacterized protein</fullName>
    </submittedName>
</protein>
<keyword evidence="2" id="KW-1185">Reference proteome</keyword>
<organism evidence="1 2">
    <name type="scientific">Glomus cerebriforme</name>
    <dbReference type="NCBI Taxonomy" id="658196"/>
    <lineage>
        <taxon>Eukaryota</taxon>
        <taxon>Fungi</taxon>
        <taxon>Fungi incertae sedis</taxon>
        <taxon>Mucoromycota</taxon>
        <taxon>Glomeromycotina</taxon>
        <taxon>Glomeromycetes</taxon>
        <taxon>Glomerales</taxon>
        <taxon>Glomeraceae</taxon>
        <taxon>Glomus</taxon>
    </lineage>
</organism>
<dbReference type="EMBL" id="QKYT01001157">
    <property type="protein sequence ID" value="RIA79757.1"/>
    <property type="molecule type" value="Genomic_DNA"/>
</dbReference>